<gene>
    <name evidence="3" type="ORF">A1O7_07969</name>
</gene>
<dbReference type="HOGENOM" id="CLU_500577_0_0_1"/>
<reference evidence="3 4" key="1">
    <citation type="submission" date="2013-03" db="EMBL/GenBank/DDBJ databases">
        <title>The Genome Sequence of Cladophialophora yegresii CBS 114405.</title>
        <authorList>
            <consortium name="The Broad Institute Genomics Platform"/>
            <person name="Cuomo C."/>
            <person name="de Hoog S."/>
            <person name="Gorbushina A."/>
            <person name="Walker B."/>
            <person name="Young S.K."/>
            <person name="Zeng Q."/>
            <person name="Gargeya S."/>
            <person name="Fitzgerald M."/>
            <person name="Haas B."/>
            <person name="Abouelleil A."/>
            <person name="Allen A.W."/>
            <person name="Alvarado L."/>
            <person name="Arachchi H.M."/>
            <person name="Berlin A.M."/>
            <person name="Chapman S.B."/>
            <person name="Gainer-Dewar J."/>
            <person name="Goldberg J."/>
            <person name="Griggs A."/>
            <person name="Gujja S."/>
            <person name="Hansen M."/>
            <person name="Howarth C."/>
            <person name="Imamovic A."/>
            <person name="Ireland A."/>
            <person name="Larimer J."/>
            <person name="McCowan C."/>
            <person name="Murphy C."/>
            <person name="Pearson M."/>
            <person name="Poon T.W."/>
            <person name="Priest M."/>
            <person name="Roberts A."/>
            <person name="Saif S."/>
            <person name="Shea T."/>
            <person name="Sisk P."/>
            <person name="Sykes S."/>
            <person name="Wortman J."/>
            <person name="Nusbaum C."/>
            <person name="Birren B."/>
        </authorList>
    </citation>
    <scope>NUCLEOTIDE SEQUENCE [LARGE SCALE GENOMIC DNA]</scope>
    <source>
        <strain evidence="3 4">CBS 114405</strain>
    </source>
</reference>
<feature type="region of interest" description="Disordered" evidence="2">
    <location>
        <begin position="119"/>
        <end position="342"/>
    </location>
</feature>
<dbReference type="GeneID" id="19182539"/>
<feature type="compositionally biased region" description="Basic and acidic residues" evidence="2">
    <location>
        <begin position="119"/>
        <end position="145"/>
    </location>
</feature>
<accession>W9VY28</accession>
<sequence length="443" mass="48239">MDDGMIEETKEEMTSTPMFHSQAHEQHAREAAPQPFVDDHGPPQVEERTCSPPEDHHHVATLQEGPHLEGGLDPLLAIGLAVRLILRDFETSHLSLADARRSANDDSLLTGAGTHVTDRLWENRQEQGKATDQALELRREGDRKMTPGAESATGSYRDRSPLPPAPADLLRDRDVSMPREDVNMNGTNEPRRPPSGPSGFRNGSYDRPPPSGPSRNFSQPIQSPPTGPAASMSMSAHNRGGGASTLRAPSGPRGSVGRFDGPPPRDFPGPRGRGGLPYRGPAPHGPRGGGYGRGDFGGSSGRGDYGGNTYRGGGFGRGGSPVGGGEPSFPYRTNNSSSTTYPRTQRFNTIQQHLATNEKIVPGGKLLPSGLPPDQEKRIKMLEAESERMRAEISEKQKLKREVLNEWEVREREREREALRSELAEQHLQQLMESEDGIGRAAF</sequence>
<organism evidence="3 4">
    <name type="scientific">Cladophialophora yegresii CBS 114405</name>
    <dbReference type="NCBI Taxonomy" id="1182544"/>
    <lineage>
        <taxon>Eukaryota</taxon>
        <taxon>Fungi</taxon>
        <taxon>Dikarya</taxon>
        <taxon>Ascomycota</taxon>
        <taxon>Pezizomycotina</taxon>
        <taxon>Eurotiomycetes</taxon>
        <taxon>Chaetothyriomycetidae</taxon>
        <taxon>Chaetothyriales</taxon>
        <taxon>Herpotrichiellaceae</taxon>
        <taxon>Cladophialophora</taxon>
    </lineage>
</organism>
<evidence type="ECO:0000313" key="4">
    <source>
        <dbReference type="Proteomes" id="UP000019473"/>
    </source>
</evidence>
<dbReference type="OrthoDB" id="5424692at2759"/>
<feature type="region of interest" description="Disordered" evidence="2">
    <location>
        <begin position="1"/>
        <end position="58"/>
    </location>
</feature>
<keyword evidence="1" id="KW-0175">Coiled coil</keyword>
<dbReference type="EMBL" id="AMGW01000005">
    <property type="protein sequence ID" value="EXJ57620.1"/>
    <property type="molecule type" value="Genomic_DNA"/>
</dbReference>
<comment type="caution">
    <text evidence="3">The sequence shown here is derived from an EMBL/GenBank/DDBJ whole genome shotgun (WGS) entry which is preliminary data.</text>
</comment>
<dbReference type="Proteomes" id="UP000019473">
    <property type="component" value="Unassembled WGS sequence"/>
</dbReference>
<dbReference type="VEuPathDB" id="FungiDB:A1O7_07969"/>
<feature type="compositionally biased region" description="Polar residues" evidence="2">
    <location>
        <begin position="331"/>
        <end position="342"/>
    </location>
</feature>
<evidence type="ECO:0000313" key="3">
    <source>
        <dbReference type="EMBL" id="EXJ57620.1"/>
    </source>
</evidence>
<dbReference type="RefSeq" id="XP_007760154.1">
    <property type="nucleotide sequence ID" value="XM_007761964.1"/>
</dbReference>
<feature type="compositionally biased region" description="Gly residues" evidence="2">
    <location>
        <begin position="286"/>
        <end position="326"/>
    </location>
</feature>
<protein>
    <submittedName>
        <fullName evidence="3">Uncharacterized protein</fullName>
    </submittedName>
</protein>
<proteinExistence type="predicted"/>
<feature type="coiled-coil region" evidence="1">
    <location>
        <begin position="379"/>
        <end position="429"/>
    </location>
</feature>
<dbReference type="eggNOG" id="ENOG502S8Z8">
    <property type="taxonomic scope" value="Eukaryota"/>
</dbReference>
<feature type="compositionally biased region" description="Basic and acidic residues" evidence="2">
    <location>
        <begin position="37"/>
        <end position="58"/>
    </location>
</feature>
<evidence type="ECO:0000256" key="1">
    <source>
        <dbReference type="SAM" id="Coils"/>
    </source>
</evidence>
<feature type="compositionally biased region" description="Basic and acidic residues" evidence="2">
    <location>
        <begin position="169"/>
        <end position="182"/>
    </location>
</feature>
<keyword evidence="4" id="KW-1185">Reference proteome</keyword>
<name>W9VY28_9EURO</name>
<dbReference type="AlphaFoldDB" id="W9VY28"/>
<dbReference type="STRING" id="1182544.W9VY28"/>
<evidence type="ECO:0000256" key="2">
    <source>
        <dbReference type="SAM" id="MobiDB-lite"/>
    </source>
</evidence>